<proteinExistence type="predicted"/>
<keyword evidence="2" id="KW-0732">Signal</keyword>
<sequence>MRRIAMMVLAAALGSMAAVTSRPAEAAQAKVLPHVSAETMLQEVRHERHWQEQRRARDRARIAEAVRREARRIEREREERRAWHHAHRRYHDHHHRGG</sequence>
<feature type="chain" id="PRO_5046269844" evidence="2">
    <location>
        <begin position="18"/>
        <end position="98"/>
    </location>
</feature>
<evidence type="ECO:0000313" key="3">
    <source>
        <dbReference type="EMBL" id="MCI0755154.1"/>
    </source>
</evidence>
<accession>A0ABS9W956</accession>
<protein>
    <submittedName>
        <fullName evidence="3">Uncharacterized protein</fullName>
    </submittedName>
</protein>
<dbReference type="EMBL" id="JALBUU010000028">
    <property type="protein sequence ID" value="MCI0755154.1"/>
    <property type="molecule type" value="Genomic_DNA"/>
</dbReference>
<feature type="compositionally biased region" description="Basic residues" evidence="1">
    <location>
        <begin position="82"/>
        <end position="98"/>
    </location>
</feature>
<gene>
    <name evidence="3" type="ORF">MON41_15655</name>
</gene>
<name>A0ABS9W956_9PROT</name>
<feature type="signal peptide" evidence="2">
    <location>
        <begin position="1"/>
        <end position="17"/>
    </location>
</feature>
<feature type="region of interest" description="Disordered" evidence="1">
    <location>
        <begin position="73"/>
        <end position="98"/>
    </location>
</feature>
<reference evidence="3 4" key="1">
    <citation type="submission" date="2022-03" db="EMBL/GenBank/DDBJ databases">
        <title>Complete genome analysis of Roseomonas KG 17.1 : a prolific producer of plant growth promoters.</title>
        <authorList>
            <person name="Saadouli I."/>
            <person name="Najjari A."/>
            <person name="Mosbah A."/>
            <person name="Ouzari H.I."/>
        </authorList>
    </citation>
    <scope>NUCLEOTIDE SEQUENCE [LARGE SCALE GENOMIC DNA]</scope>
    <source>
        <strain evidence="3 4">KG17-1</strain>
    </source>
</reference>
<organism evidence="3 4">
    <name type="scientific">Teichococcus vastitatis</name>
    <dbReference type="NCBI Taxonomy" id="2307076"/>
    <lineage>
        <taxon>Bacteria</taxon>
        <taxon>Pseudomonadati</taxon>
        <taxon>Pseudomonadota</taxon>
        <taxon>Alphaproteobacteria</taxon>
        <taxon>Acetobacterales</taxon>
        <taxon>Roseomonadaceae</taxon>
        <taxon>Roseomonas</taxon>
    </lineage>
</organism>
<dbReference type="RefSeq" id="WP_157985828.1">
    <property type="nucleotide sequence ID" value="NZ_JALBUU010000028.1"/>
</dbReference>
<evidence type="ECO:0000313" key="4">
    <source>
        <dbReference type="Proteomes" id="UP001201985"/>
    </source>
</evidence>
<evidence type="ECO:0000256" key="2">
    <source>
        <dbReference type="SAM" id="SignalP"/>
    </source>
</evidence>
<keyword evidence="4" id="KW-1185">Reference proteome</keyword>
<comment type="caution">
    <text evidence="3">The sequence shown here is derived from an EMBL/GenBank/DDBJ whole genome shotgun (WGS) entry which is preliminary data.</text>
</comment>
<dbReference type="Proteomes" id="UP001201985">
    <property type="component" value="Unassembled WGS sequence"/>
</dbReference>
<evidence type="ECO:0000256" key="1">
    <source>
        <dbReference type="SAM" id="MobiDB-lite"/>
    </source>
</evidence>